<reference evidence="3" key="1">
    <citation type="journal article" date="2021" name="Proc. Natl. Acad. Sci. U.S.A.">
        <title>A Catalog of Tens of Thousands of Viruses from Human Metagenomes Reveals Hidden Associations with Chronic Diseases.</title>
        <authorList>
            <person name="Tisza M.J."/>
            <person name="Buck C.B."/>
        </authorList>
    </citation>
    <scope>NUCLEOTIDE SEQUENCE</scope>
    <source>
        <strain evidence="3">CtyhE26</strain>
    </source>
</reference>
<evidence type="ECO:0000313" key="3">
    <source>
        <dbReference type="EMBL" id="DAE24843.1"/>
    </source>
</evidence>
<dbReference type="GO" id="GO:0016787">
    <property type="term" value="F:hydrolase activity"/>
    <property type="evidence" value="ECO:0007669"/>
    <property type="project" value="UniProtKB-KW"/>
</dbReference>
<evidence type="ECO:0000259" key="1">
    <source>
        <dbReference type="Pfam" id="PF05382"/>
    </source>
</evidence>
<proteinExistence type="predicted"/>
<sequence length="335" mass="38428">MPNINVAYQWAVNACNAPNIGYSQQYRRGQTVNGITYYDCSSFISKALTEAGFFSVNPWFTTRTEEGYLLQAGFKEININEAWRAADVVWRSGHTEMVYQGAGAGNGGITMGAHSGRYPLPEQVSINTYVSKPSAWSKIYRYGDSAGMPLEWIHGNRYLTEDEMKNNAYVFYSTMFFKDFTLNAVAGMLGNMEIESNINPELWQSLKEGNYNGGYGLVQWTPATVYTDWANAHGYDITDGYYQCVWLDEETVRSGQWIETAKYPISWEEFRKSTKEPDYLASVFLKNFERAGVEKEDDRKKNALKWYAYLQALSPYPVHPHGKKKKMPLYFFLPW</sequence>
<dbReference type="Pfam" id="PF18013">
    <property type="entry name" value="Phage_lysozyme2"/>
    <property type="match status" value="1"/>
</dbReference>
<accession>A0A8S5R170</accession>
<feature type="domain" description="Phage tail lysozyme" evidence="2">
    <location>
        <begin position="167"/>
        <end position="310"/>
    </location>
</feature>
<dbReference type="Gene3D" id="1.10.530.10">
    <property type="match status" value="1"/>
</dbReference>
<evidence type="ECO:0000259" key="2">
    <source>
        <dbReference type="Pfam" id="PF18013"/>
    </source>
</evidence>
<keyword evidence="3" id="KW-0378">Hydrolase</keyword>
<feature type="domain" description="Bacteriophage lysin" evidence="1">
    <location>
        <begin position="17"/>
        <end position="91"/>
    </location>
</feature>
<dbReference type="InterPro" id="IPR041219">
    <property type="entry name" value="Phage_lysozyme2"/>
</dbReference>
<organism evidence="3">
    <name type="scientific">Podoviridae sp. ctyhE26</name>
    <dbReference type="NCBI Taxonomy" id="2826594"/>
    <lineage>
        <taxon>Viruses</taxon>
        <taxon>Duplodnaviria</taxon>
        <taxon>Heunggongvirae</taxon>
        <taxon>Uroviricota</taxon>
        <taxon>Caudoviricetes</taxon>
    </lineage>
</organism>
<dbReference type="InterPro" id="IPR008044">
    <property type="entry name" value="Phage_lysin"/>
</dbReference>
<name>A0A8S5R170_9CAUD</name>
<dbReference type="EMBL" id="BK015786">
    <property type="protein sequence ID" value="DAE24843.1"/>
    <property type="molecule type" value="Genomic_DNA"/>
</dbReference>
<dbReference type="Pfam" id="PF05382">
    <property type="entry name" value="Amidase_5"/>
    <property type="match status" value="1"/>
</dbReference>
<protein>
    <submittedName>
        <fullName evidence="3">Peptidoglycan hydrolase</fullName>
    </submittedName>
</protein>